<reference evidence="1" key="1">
    <citation type="submission" date="2023-05" db="EMBL/GenBank/DDBJ databases">
        <title>Nepenthes gracilis genome sequencing.</title>
        <authorList>
            <person name="Fukushima K."/>
        </authorList>
    </citation>
    <scope>NUCLEOTIDE SEQUENCE</scope>
    <source>
        <strain evidence="1">SING2019-196</strain>
    </source>
</reference>
<accession>A0AAD3TD08</accession>
<name>A0AAD3TD08_NEPGR</name>
<protein>
    <submittedName>
        <fullName evidence="1">Uncharacterized protein</fullName>
    </submittedName>
</protein>
<dbReference type="Proteomes" id="UP001279734">
    <property type="component" value="Unassembled WGS sequence"/>
</dbReference>
<proteinExistence type="predicted"/>
<organism evidence="1 2">
    <name type="scientific">Nepenthes gracilis</name>
    <name type="common">Slender pitcher plant</name>
    <dbReference type="NCBI Taxonomy" id="150966"/>
    <lineage>
        <taxon>Eukaryota</taxon>
        <taxon>Viridiplantae</taxon>
        <taxon>Streptophyta</taxon>
        <taxon>Embryophyta</taxon>
        <taxon>Tracheophyta</taxon>
        <taxon>Spermatophyta</taxon>
        <taxon>Magnoliopsida</taxon>
        <taxon>eudicotyledons</taxon>
        <taxon>Gunneridae</taxon>
        <taxon>Pentapetalae</taxon>
        <taxon>Caryophyllales</taxon>
        <taxon>Nepenthaceae</taxon>
        <taxon>Nepenthes</taxon>
    </lineage>
</organism>
<sequence>MYTEREKPGDPGNSLELLIKLADEIGIPCRTYCPTMSAKKHRGLELPYQEQANVKASASSPIMLGQLSKCCYLQSRRSVEMHSYDKELTRRSAMRDNNP</sequence>
<dbReference type="EMBL" id="BSYO01000032">
    <property type="protein sequence ID" value="GMH26993.1"/>
    <property type="molecule type" value="Genomic_DNA"/>
</dbReference>
<evidence type="ECO:0000313" key="1">
    <source>
        <dbReference type="EMBL" id="GMH26993.1"/>
    </source>
</evidence>
<comment type="caution">
    <text evidence="1">The sequence shown here is derived from an EMBL/GenBank/DDBJ whole genome shotgun (WGS) entry which is preliminary data.</text>
</comment>
<gene>
    <name evidence="1" type="ORF">Nepgr_028836</name>
</gene>
<dbReference type="AlphaFoldDB" id="A0AAD3TD08"/>
<evidence type="ECO:0000313" key="2">
    <source>
        <dbReference type="Proteomes" id="UP001279734"/>
    </source>
</evidence>
<keyword evidence="2" id="KW-1185">Reference proteome</keyword>